<comment type="caution">
    <text evidence="2">The sequence shown here is derived from an EMBL/GenBank/DDBJ whole genome shotgun (WGS) entry which is preliminary data.</text>
</comment>
<keyword evidence="1" id="KW-0812">Transmembrane</keyword>
<gene>
    <name evidence="2" type="ORF">H9895_03350</name>
</gene>
<evidence type="ECO:0000313" key="3">
    <source>
        <dbReference type="Proteomes" id="UP000823937"/>
    </source>
</evidence>
<dbReference type="AlphaFoldDB" id="A0A9D1PKI8"/>
<evidence type="ECO:0000256" key="1">
    <source>
        <dbReference type="SAM" id="Phobius"/>
    </source>
</evidence>
<feature type="transmembrane region" description="Helical" evidence="1">
    <location>
        <begin position="43"/>
        <end position="65"/>
    </location>
</feature>
<evidence type="ECO:0000313" key="2">
    <source>
        <dbReference type="EMBL" id="HIV74100.1"/>
    </source>
</evidence>
<reference evidence="2" key="2">
    <citation type="submission" date="2021-04" db="EMBL/GenBank/DDBJ databases">
        <authorList>
            <person name="Gilroy R."/>
        </authorList>
    </citation>
    <scope>NUCLEOTIDE SEQUENCE</scope>
    <source>
        <strain evidence="2">CHK169-2315</strain>
    </source>
</reference>
<protein>
    <submittedName>
        <fullName evidence="2">Uncharacterized protein</fullName>
    </submittedName>
</protein>
<dbReference type="EMBL" id="DXHX01000047">
    <property type="protein sequence ID" value="HIV74100.1"/>
    <property type="molecule type" value="Genomic_DNA"/>
</dbReference>
<feature type="transmembrane region" description="Helical" evidence="1">
    <location>
        <begin position="77"/>
        <end position="105"/>
    </location>
</feature>
<keyword evidence="1" id="KW-1133">Transmembrane helix</keyword>
<proteinExistence type="predicted"/>
<accession>A0A9D1PKI8</accession>
<keyword evidence="1" id="KW-0472">Membrane</keyword>
<reference evidence="2" key="1">
    <citation type="journal article" date="2021" name="PeerJ">
        <title>Extensive microbial diversity within the chicken gut microbiome revealed by metagenomics and culture.</title>
        <authorList>
            <person name="Gilroy R."/>
            <person name="Ravi A."/>
            <person name="Getino M."/>
            <person name="Pursley I."/>
            <person name="Horton D.L."/>
            <person name="Alikhan N.F."/>
            <person name="Baker D."/>
            <person name="Gharbi K."/>
            <person name="Hall N."/>
            <person name="Watson M."/>
            <person name="Adriaenssens E.M."/>
            <person name="Foster-Nyarko E."/>
            <person name="Jarju S."/>
            <person name="Secka A."/>
            <person name="Antonio M."/>
            <person name="Oren A."/>
            <person name="Chaudhuri R.R."/>
            <person name="La Ragione R."/>
            <person name="Hildebrand F."/>
            <person name="Pallen M.J."/>
        </authorList>
    </citation>
    <scope>NUCLEOTIDE SEQUENCE</scope>
    <source>
        <strain evidence="2">CHK169-2315</strain>
    </source>
</reference>
<name>A0A9D1PKI8_9BACI</name>
<organism evidence="2 3">
    <name type="scientific">Candidatus Pseudogracilibacillus intestinigallinarum</name>
    <dbReference type="NCBI Taxonomy" id="2838742"/>
    <lineage>
        <taxon>Bacteria</taxon>
        <taxon>Bacillati</taxon>
        <taxon>Bacillota</taxon>
        <taxon>Bacilli</taxon>
        <taxon>Bacillales</taxon>
        <taxon>Bacillaceae</taxon>
        <taxon>Pseudogracilibacillus</taxon>
    </lineage>
</organism>
<dbReference type="Proteomes" id="UP000823937">
    <property type="component" value="Unassembled WGS sequence"/>
</dbReference>
<sequence length="106" mass="12171">MVQIKMKSYFLIVFLCMLTAIFLGVYAQSIASIFTDDWYMVMLTATTIISIILFAIAIIMQFMILISEKVKSRLSSIILTTSLLMTVIISLYISWWSFFILAMSWG</sequence>